<evidence type="ECO:0000256" key="1">
    <source>
        <dbReference type="SAM" id="Phobius"/>
    </source>
</evidence>
<protein>
    <submittedName>
        <fullName evidence="2">Uncharacterized protein</fullName>
    </submittedName>
</protein>
<reference evidence="2 3" key="1">
    <citation type="journal article" date="2018" name="Nat. Ecol. Evol.">
        <title>Pezizomycetes genomes reveal the molecular basis of ectomycorrhizal truffle lifestyle.</title>
        <authorList>
            <person name="Murat C."/>
            <person name="Payen T."/>
            <person name="Noel B."/>
            <person name="Kuo A."/>
            <person name="Morin E."/>
            <person name="Chen J."/>
            <person name="Kohler A."/>
            <person name="Krizsan K."/>
            <person name="Balestrini R."/>
            <person name="Da Silva C."/>
            <person name="Montanini B."/>
            <person name="Hainaut M."/>
            <person name="Levati E."/>
            <person name="Barry K.W."/>
            <person name="Belfiori B."/>
            <person name="Cichocki N."/>
            <person name="Clum A."/>
            <person name="Dockter R.B."/>
            <person name="Fauchery L."/>
            <person name="Guy J."/>
            <person name="Iotti M."/>
            <person name="Le Tacon F."/>
            <person name="Lindquist E.A."/>
            <person name="Lipzen A."/>
            <person name="Malagnac F."/>
            <person name="Mello A."/>
            <person name="Molinier V."/>
            <person name="Miyauchi S."/>
            <person name="Poulain J."/>
            <person name="Riccioni C."/>
            <person name="Rubini A."/>
            <person name="Sitrit Y."/>
            <person name="Splivallo R."/>
            <person name="Traeger S."/>
            <person name="Wang M."/>
            <person name="Zifcakova L."/>
            <person name="Wipf D."/>
            <person name="Zambonelli A."/>
            <person name="Paolocci F."/>
            <person name="Nowrousian M."/>
            <person name="Ottonello S."/>
            <person name="Baldrian P."/>
            <person name="Spatafora J.W."/>
            <person name="Henrissat B."/>
            <person name="Nagy L.G."/>
            <person name="Aury J.M."/>
            <person name="Wincker P."/>
            <person name="Grigoriev I.V."/>
            <person name="Bonfante P."/>
            <person name="Martin F.M."/>
        </authorList>
    </citation>
    <scope>NUCLEOTIDE SEQUENCE [LARGE SCALE GENOMIC DNA]</scope>
    <source>
        <strain evidence="2 3">120613-1</strain>
    </source>
</reference>
<dbReference type="AlphaFoldDB" id="A0A3N4J9C6"/>
<proteinExistence type="predicted"/>
<keyword evidence="1" id="KW-0812">Transmembrane</keyword>
<accession>A0A3N4J9C6</accession>
<sequence>MCPGIDHPAYMRCVAPKDPRSVCFIFCSPGKKLNPIRAQPNPTFLCRASFPFPPLIFKSSPVPGFLGLKNKVSFVDAPSFLFFLLACLLACPPPAISFQTLATHLSGTTVRSALVCVVSFLYPILFVRLLAAAALLHKLCACAWVSSSHPTPSCLPTIGWVR</sequence>
<organism evidence="2 3">
    <name type="scientific">Choiromyces venosus 120613-1</name>
    <dbReference type="NCBI Taxonomy" id="1336337"/>
    <lineage>
        <taxon>Eukaryota</taxon>
        <taxon>Fungi</taxon>
        <taxon>Dikarya</taxon>
        <taxon>Ascomycota</taxon>
        <taxon>Pezizomycotina</taxon>
        <taxon>Pezizomycetes</taxon>
        <taxon>Pezizales</taxon>
        <taxon>Tuberaceae</taxon>
        <taxon>Choiromyces</taxon>
    </lineage>
</organism>
<feature type="transmembrane region" description="Helical" evidence="1">
    <location>
        <begin position="80"/>
        <end position="101"/>
    </location>
</feature>
<dbReference type="Proteomes" id="UP000276215">
    <property type="component" value="Unassembled WGS sequence"/>
</dbReference>
<evidence type="ECO:0000313" key="2">
    <source>
        <dbReference type="EMBL" id="RPA94795.1"/>
    </source>
</evidence>
<feature type="transmembrane region" description="Helical" evidence="1">
    <location>
        <begin position="113"/>
        <end position="136"/>
    </location>
</feature>
<keyword evidence="1" id="KW-1133">Transmembrane helix</keyword>
<gene>
    <name evidence="2" type="ORF">L873DRAFT_1395415</name>
</gene>
<name>A0A3N4J9C6_9PEZI</name>
<keyword evidence="1" id="KW-0472">Membrane</keyword>
<dbReference type="EMBL" id="ML120433">
    <property type="protein sequence ID" value="RPA94795.1"/>
    <property type="molecule type" value="Genomic_DNA"/>
</dbReference>
<keyword evidence="3" id="KW-1185">Reference proteome</keyword>
<evidence type="ECO:0000313" key="3">
    <source>
        <dbReference type="Proteomes" id="UP000276215"/>
    </source>
</evidence>